<evidence type="ECO:0000256" key="2">
    <source>
        <dbReference type="ARBA" id="ARBA00023235"/>
    </source>
</evidence>
<dbReference type="Proteomes" id="UP000626109">
    <property type="component" value="Unassembled WGS sequence"/>
</dbReference>
<dbReference type="InterPro" id="IPR000748">
    <property type="entry name" value="PsdUridine_synth_RsuA/RluB/E/F"/>
</dbReference>
<dbReference type="PANTHER" id="PTHR47683:SF2">
    <property type="entry name" value="RNA-BINDING S4 DOMAIN-CONTAINING PROTEIN"/>
    <property type="match status" value="1"/>
</dbReference>
<evidence type="ECO:0000256" key="3">
    <source>
        <dbReference type="SAM" id="MobiDB-lite"/>
    </source>
</evidence>
<dbReference type="InterPro" id="IPR042092">
    <property type="entry name" value="PsdUridine_s_RsuA/RluB/E/F_cat"/>
</dbReference>
<feature type="region of interest" description="Disordered" evidence="3">
    <location>
        <begin position="1"/>
        <end position="69"/>
    </location>
</feature>
<dbReference type="Gene3D" id="3.30.70.580">
    <property type="entry name" value="Pseudouridine synthase I, catalytic domain, N-terminal subdomain"/>
    <property type="match status" value="1"/>
</dbReference>
<dbReference type="GO" id="GO:0003723">
    <property type="term" value="F:RNA binding"/>
    <property type="evidence" value="ECO:0007669"/>
    <property type="project" value="InterPro"/>
</dbReference>
<dbReference type="PROSITE" id="PS01149">
    <property type="entry name" value="PSI_RSU"/>
    <property type="match status" value="1"/>
</dbReference>
<dbReference type="AlphaFoldDB" id="A0A813JP83"/>
<proteinExistence type="inferred from homology"/>
<gene>
    <name evidence="5" type="ORF">PGLA2088_LOCUS22864</name>
</gene>
<dbReference type="GO" id="GO:0006364">
    <property type="term" value="P:rRNA processing"/>
    <property type="evidence" value="ECO:0007669"/>
    <property type="project" value="UniProtKB-ARBA"/>
</dbReference>
<dbReference type="EMBL" id="CAJNNW010026059">
    <property type="protein sequence ID" value="CAE8682273.1"/>
    <property type="molecule type" value="Genomic_DNA"/>
</dbReference>
<dbReference type="Gene3D" id="3.30.70.1560">
    <property type="entry name" value="Alpha-L RNA-binding motif"/>
    <property type="match status" value="1"/>
</dbReference>
<dbReference type="InterPro" id="IPR018496">
    <property type="entry name" value="PsdUridine_synth_RsuA/RluB_CS"/>
</dbReference>
<dbReference type="InterPro" id="IPR050343">
    <property type="entry name" value="RsuA_PseudoU_synthase"/>
</dbReference>
<evidence type="ECO:0000256" key="1">
    <source>
        <dbReference type="ARBA" id="ARBA00008348"/>
    </source>
</evidence>
<accession>A0A813JP83</accession>
<evidence type="ECO:0000313" key="5">
    <source>
        <dbReference type="EMBL" id="CAE8682273.1"/>
    </source>
</evidence>
<feature type="domain" description="Pseudouridine synthase RsuA/RluA-like" evidence="4">
    <location>
        <begin position="158"/>
        <end position="291"/>
    </location>
</feature>
<feature type="compositionally biased region" description="Low complexity" evidence="3">
    <location>
        <begin position="1"/>
        <end position="11"/>
    </location>
</feature>
<dbReference type="Pfam" id="PF00849">
    <property type="entry name" value="PseudoU_synth_2"/>
    <property type="match status" value="1"/>
</dbReference>
<sequence>QQHQQQQQQQQLRSASTQRESCPPSQESVSVLKKNNNNDNNHNDKNNSNNNNYKNTNNPPSRESVSVRSAVLRTWPSLTPEEATAHVKGGRVRQNGVLELKPTRRNVAPGSQLSLHTGGDLAAALDISQSQQHGRDAVNCHDEADQDWDERVLAPPLLVAFHKPTGCVTSMSSHDGPSVYDALRHPNNQLRAIGRLDKDTSGLLLFTTQLRWIPLLASPLSGVPKKYRCLLKEVPTAQDLLAFRRGRVTFYDVRRRAPYMGKPAEAEALGPNSVDITLTEGRNRQLRRMWAALGNEVLELKRLSFGPVHVGDLPAGSWRELTDHELGAFCKALDAAAIRKRTSTGEAETQHLVEHTAEE</sequence>
<dbReference type="GO" id="GO:0001522">
    <property type="term" value="P:pseudouridine synthesis"/>
    <property type="evidence" value="ECO:0007669"/>
    <property type="project" value="InterPro"/>
</dbReference>
<dbReference type="GO" id="GO:0009982">
    <property type="term" value="F:pseudouridine synthase activity"/>
    <property type="evidence" value="ECO:0007669"/>
    <property type="project" value="InterPro"/>
</dbReference>
<comment type="similarity">
    <text evidence="1">Belongs to the pseudouridine synthase RsuA family.</text>
</comment>
<dbReference type="SUPFAM" id="SSF55120">
    <property type="entry name" value="Pseudouridine synthase"/>
    <property type="match status" value="1"/>
</dbReference>
<feature type="compositionally biased region" description="Polar residues" evidence="3">
    <location>
        <begin position="12"/>
        <end position="29"/>
    </location>
</feature>
<keyword evidence="2" id="KW-0413">Isomerase</keyword>
<dbReference type="InterPro" id="IPR006145">
    <property type="entry name" value="PsdUridine_synth_RsuA/RluA"/>
</dbReference>
<evidence type="ECO:0000313" key="6">
    <source>
        <dbReference type="Proteomes" id="UP000626109"/>
    </source>
</evidence>
<dbReference type="InterPro" id="IPR020103">
    <property type="entry name" value="PsdUridine_synth_cat_dom_sf"/>
</dbReference>
<dbReference type="InterPro" id="IPR020094">
    <property type="entry name" value="TruA/RsuA/RluB/E/F_N"/>
</dbReference>
<feature type="non-terminal residue" evidence="5">
    <location>
        <position position="359"/>
    </location>
</feature>
<name>A0A813JP83_POLGL</name>
<dbReference type="PANTHER" id="PTHR47683">
    <property type="entry name" value="PSEUDOURIDINE SYNTHASE FAMILY PROTEIN-RELATED"/>
    <property type="match status" value="1"/>
</dbReference>
<evidence type="ECO:0000259" key="4">
    <source>
        <dbReference type="Pfam" id="PF00849"/>
    </source>
</evidence>
<comment type="caution">
    <text evidence="5">The sequence shown here is derived from an EMBL/GenBank/DDBJ whole genome shotgun (WGS) entry which is preliminary data.</text>
</comment>
<feature type="compositionally biased region" description="Low complexity" evidence="3">
    <location>
        <begin position="33"/>
        <end position="58"/>
    </location>
</feature>
<protein>
    <recommendedName>
        <fullName evidence="4">Pseudouridine synthase RsuA/RluA-like domain-containing protein</fullName>
    </recommendedName>
</protein>
<organism evidence="5 6">
    <name type="scientific">Polarella glacialis</name>
    <name type="common">Dinoflagellate</name>
    <dbReference type="NCBI Taxonomy" id="89957"/>
    <lineage>
        <taxon>Eukaryota</taxon>
        <taxon>Sar</taxon>
        <taxon>Alveolata</taxon>
        <taxon>Dinophyceae</taxon>
        <taxon>Suessiales</taxon>
        <taxon>Suessiaceae</taxon>
        <taxon>Polarella</taxon>
    </lineage>
</organism>
<dbReference type="NCBIfam" id="TIGR00093">
    <property type="entry name" value="pseudouridine synthase"/>
    <property type="match status" value="1"/>
</dbReference>
<reference evidence="5" key="1">
    <citation type="submission" date="2021-02" db="EMBL/GenBank/DDBJ databases">
        <authorList>
            <person name="Dougan E. K."/>
            <person name="Rhodes N."/>
            <person name="Thang M."/>
            <person name="Chan C."/>
        </authorList>
    </citation>
    <scope>NUCLEOTIDE SEQUENCE</scope>
</reference>